<proteinExistence type="inferred from homology"/>
<reference evidence="5 6" key="1">
    <citation type="submission" date="2020-04" db="EMBL/GenBank/DDBJ databases">
        <authorList>
            <person name="De Canck E."/>
        </authorList>
    </citation>
    <scope>NUCLEOTIDE SEQUENCE [LARGE SCALE GENOMIC DNA]</scope>
    <source>
        <strain evidence="5 6">LMG 29542</strain>
    </source>
</reference>
<dbReference type="SUPFAM" id="SSF56784">
    <property type="entry name" value="HAD-like"/>
    <property type="match status" value="1"/>
</dbReference>
<dbReference type="InterPro" id="IPR023198">
    <property type="entry name" value="PGP-like_dom2"/>
</dbReference>
<keyword evidence="5" id="KW-0378">Hydrolase</keyword>
<evidence type="ECO:0000313" key="6">
    <source>
        <dbReference type="Proteomes" id="UP000494363"/>
    </source>
</evidence>
<gene>
    <name evidence="5" type="primary">gph_4</name>
    <name evidence="5" type="ORF">LMG29542_05450</name>
</gene>
<dbReference type="AlphaFoldDB" id="A0A6J5EM16"/>
<dbReference type="GO" id="GO:0005829">
    <property type="term" value="C:cytosol"/>
    <property type="evidence" value="ECO:0007669"/>
    <property type="project" value="TreeGrafter"/>
</dbReference>
<dbReference type="Gene3D" id="3.40.50.1000">
    <property type="entry name" value="HAD superfamily/HAD-like"/>
    <property type="match status" value="1"/>
</dbReference>
<accession>A0A6J5EM16</accession>
<organism evidence="5 6">
    <name type="scientific">Paraburkholderia humisilvae</name>
    <dbReference type="NCBI Taxonomy" id="627669"/>
    <lineage>
        <taxon>Bacteria</taxon>
        <taxon>Pseudomonadati</taxon>
        <taxon>Pseudomonadota</taxon>
        <taxon>Betaproteobacteria</taxon>
        <taxon>Burkholderiales</taxon>
        <taxon>Burkholderiaceae</taxon>
        <taxon>Paraburkholderia</taxon>
    </lineage>
</organism>
<dbReference type="Pfam" id="PF13419">
    <property type="entry name" value="HAD_2"/>
    <property type="match status" value="1"/>
</dbReference>
<dbReference type="InterPro" id="IPR036412">
    <property type="entry name" value="HAD-like_sf"/>
</dbReference>
<dbReference type="Proteomes" id="UP000494363">
    <property type="component" value="Unassembled WGS sequence"/>
</dbReference>
<comment type="similarity">
    <text evidence="3">Belongs to the HAD-like hydrolase superfamily. CbbY/CbbZ/Gph/YieH family.</text>
</comment>
<dbReference type="PANTHER" id="PTHR43434:SF1">
    <property type="entry name" value="PHOSPHOGLYCOLATE PHOSPHATASE"/>
    <property type="match status" value="1"/>
</dbReference>
<keyword evidence="6" id="KW-1185">Reference proteome</keyword>
<name>A0A6J5EM16_9BURK</name>
<evidence type="ECO:0000256" key="1">
    <source>
        <dbReference type="ARBA" id="ARBA00000830"/>
    </source>
</evidence>
<evidence type="ECO:0000313" key="5">
    <source>
        <dbReference type="EMBL" id="CAB3766844.1"/>
    </source>
</evidence>
<evidence type="ECO:0000256" key="3">
    <source>
        <dbReference type="ARBA" id="ARBA00006171"/>
    </source>
</evidence>
<dbReference type="SFLD" id="SFLDG01129">
    <property type="entry name" value="C1.5:_HAD__Beta-PGM__Phosphata"/>
    <property type="match status" value="1"/>
</dbReference>
<dbReference type="RefSeq" id="WP_175229522.1">
    <property type="nucleotide sequence ID" value="NZ_CADIKH010000031.1"/>
</dbReference>
<dbReference type="EC" id="3.1.3.18" evidence="4"/>
<dbReference type="InterPro" id="IPR023214">
    <property type="entry name" value="HAD_sf"/>
</dbReference>
<dbReference type="InterPro" id="IPR041492">
    <property type="entry name" value="HAD_2"/>
</dbReference>
<dbReference type="SFLD" id="SFLDS00003">
    <property type="entry name" value="Haloacid_Dehalogenase"/>
    <property type="match status" value="1"/>
</dbReference>
<dbReference type="InterPro" id="IPR050155">
    <property type="entry name" value="HAD-like_hydrolase_sf"/>
</dbReference>
<dbReference type="GO" id="GO:0006281">
    <property type="term" value="P:DNA repair"/>
    <property type="evidence" value="ECO:0007669"/>
    <property type="project" value="TreeGrafter"/>
</dbReference>
<dbReference type="GO" id="GO:0008967">
    <property type="term" value="F:phosphoglycolate phosphatase activity"/>
    <property type="evidence" value="ECO:0007669"/>
    <property type="project" value="UniProtKB-EC"/>
</dbReference>
<comment type="pathway">
    <text evidence="2">Organic acid metabolism; glycolate biosynthesis; glycolate from 2-phosphoglycolate: step 1/1.</text>
</comment>
<comment type="catalytic activity">
    <reaction evidence="1">
        <text>2-phosphoglycolate + H2O = glycolate + phosphate</text>
        <dbReference type="Rhea" id="RHEA:14369"/>
        <dbReference type="ChEBI" id="CHEBI:15377"/>
        <dbReference type="ChEBI" id="CHEBI:29805"/>
        <dbReference type="ChEBI" id="CHEBI:43474"/>
        <dbReference type="ChEBI" id="CHEBI:58033"/>
        <dbReference type="EC" id="3.1.3.18"/>
    </reaction>
</comment>
<sequence>MTIAPDTLSPLPPQVDHIVFDWNGTLIDDIDLAVRAVNRCSERFGVDNVTHDRYRALFDFPIADFYAALGFNFSRTPFATIVEHYLECFDANIARCALHDGVLDVLDAARAAGVGVSILSASHRDILLETLDAKGLSGRFEQVVGLSDNRAAGKSAEAARLQQTLNRPAERTLYVGDTLHDYEVAHSVGWRPILVSTGHQDARRLHGSGAPVYAGLADLLAHLGPVSAMRNDDRRGDHD</sequence>
<evidence type="ECO:0000256" key="4">
    <source>
        <dbReference type="ARBA" id="ARBA00013078"/>
    </source>
</evidence>
<dbReference type="PANTHER" id="PTHR43434">
    <property type="entry name" value="PHOSPHOGLYCOLATE PHOSPHATASE"/>
    <property type="match status" value="1"/>
</dbReference>
<evidence type="ECO:0000256" key="2">
    <source>
        <dbReference type="ARBA" id="ARBA00004818"/>
    </source>
</evidence>
<dbReference type="Gene3D" id="1.10.150.240">
    <property type="entry name" value="Putative phosphatase, domain 2"/>
    <property type="match status" value="1"/>
</dbReference>
<protein>
    <recommendedName>
        <fullName evidence="4">phosphoglycolate phosphatase</fullName>
        <ecNumber evidence="4">3.1.3.18</ecNumber>
    </recommendedName>
</protein>
<dbReference type="EMBL" id="CADIKH010000031">
    <property type="protein sequence ID" value="CAB3766844.1"/>
    <property type="molecule type" value="Genomic_DNA"/>
</dbReference>